<feature type="domain" description="AAA+ ATPase" evidence="2">
    <location>
        <begin position="153"/>
        <end position="311"/>
    </location>
</feature>
<dbReference type="EMBL" id="CP136704">
    <property type="protein sequence ID" value="WOI33389.1"/>
    <property type="molecule type" value="Genomic_DNA"/>
</dbReference>
<evidence type="ECO:0000313" key="3">
    <source>
        <dbReference type="EMBL" id="WOI33389.1"/>
    </source>
</evidence>
<dbReference type="RefSeq" id="WP_317385564.1">
    <property type="nucleotide sequence ID" value="NZ_CP136704.1"/>
</dbReference>
<dbReference type="InterPro" id="IPR003959">
    <property type="entry name" value="ATPase_AAA_core"/>
</dbReference>
<organism evidence="3 4">
    <name type="scientific">Tritonibacter scottomollicae</name>
    <name type="common">Epibacterium scottomollicae</name>
    <dbReference type="NCBI Taxonomy" id="483013"/>
    <lineage>
        <taxon>Bacteria</taxon>
        <taxon>Pseudomonadati</taxon>
        <taxon>Pseudomonadota</taxon>
        <taxon>Alphaproteobacteria</taxon>
        <taxon>Rhodobacterales</taxon>
        <taxon>Paracoccaceae</taxon>
        <taxon>Tritonibacter</taxon>
    </lineage>
</organism>
<accession>A0ABZ0HFH2</accession>
<sequence>MSRIPFIEARFFNPDDTTYTLEKRFVQHLRDLRSRELPDTSAGAEQADSCESAARRRHSTSPSEQERARIKRRVALLIERRKATSGMGHLAREHRERLAVLRDGVRLAAIATEHQADELAAELHGEMPWMGPATEIVWHAMRRSVREGWPGLRLPPMLLDGPPGIGKSHWARRLGKLLAVPTAVVEATSENASFGIVGSQRGWGNAHPGRLLETILQARVANPVLVVDEVEKAGKATSNKGHTFGLAEALLPLLEPMTAKRWNCPYYQVKFDMSWVAWVLTSNNCRLLPEPLLSRCPPVRLRELTPAELSEFVRQEGAKRHLSDIAVQSVNEAVDHACQHGMRVDLRIASRLIQRAEDLERQPVWH</sequence>
<gene>
    <name evidence="3" type="ORF">R1T40_01115</name>
</gene>
<evidence type="ECO:0000313" key="4">
    <source>
        <dbReference type="Proteomes" id="UP001302666"/>
    </source>
</evidence>
<dbReference type="SMART" id="SM00382">
    <property type="entry name" value="AAA"/>
    <property type="match status" value="1"/>
</dbReference>
<dbReference type="PANTHER" id="PTHR43718">
    <property type="entry name" value="LON PROTEASE"/>
    <property type="match status" value="1"/>
</dbReference>
<dbReference type="InterPro" id="IPR027065">
    <property type="entry name" value="Lon_Prtase"/>
</dbReference>
<name>A0ABZ0HFH2_TRISK</name>
<reference evidence="3 4" key="1">
    <citation type="submission" date="2023-10" db="EMBL/GenBank/DDBJ databases">
        <title>Eight complete genome sequences of bacteria isolated from laboratory stock of Giant Kelp gametophytes.</title>
        <authorList>
            <person name="Tolentino B."/>
            <person name="Nuzhdin S."/>
        </authorList>
    </citation>
    <scope>NUCLEOTIDE SEQUENCE [LARGE SCALE GENOMIC DNA]</scope>
    <source>
        <strain evidence="3 4">LC.270.F.C4</strain>
    </source>
</reference>
<dbReference type="InterPro" id="IPR027417">
    <property type="entry name" value="P-loop_NTPase"/>
</dbReference>
<dbReference type="InterPro" id="IPR003593">
    <property type="entry name" value="AAA+_ATPase"/>
</dbReference>
<dbReference type="Gene3D" id="3.40.50.300">
    <property type="entry name" value="P-loop containing nucleotide triphosphate hydrolases"/>
    <property type="match status" value="1"/>
</dbReference>
<evidence type="ECO:0000256" key="1">
    <source>
        <dbReference type="SAM" id="MobiDB-lite"/>
    </source>
</evidence>
<dbReference type="SUPFAM" id="SSF52540">
    <property type="entry name" value="P-loop containing nucleoside triphosphate hydrolases"/>
    <property type="match status" value="1"/>
</dbReference>
<dbReference type="Pfam" id="PF00004">
    <property type="entry name" value="AAA"/>
    <property type="match status" value="1"/>
</dbReference>
<protein>
    <submittedName>
        <fullName evidence="3">AAA family ATPase</fullName>
    </submittedName>
</protein>
<keyword evidence="4" id="KW-1185">Reference proteome</keyword>
<feature type="region of interest" description="Disordered" evidence="1">
    <location>
        <begin position="36"/>
        <end position="68"/>
    </location>
</feature>
<proteinExistence type="predicted"/>
<dbReference type="Proteomes" id="UP001302666">
    <property type="component" value="Chromosome"/>
</dbReference>
<dbReference type="PANTHER" id="PTHR43718:SF2">
    <property type="entry name" value="LON PROTEASE HOMOLOG, MITOCHONDRIAL"/>
    <property type="match status" value="1"/>
</dbReference>
<evidence type="ECO:0000259" key="2">
    <source>
        <dbReference type="SMART" id="SM00382"/>
    </source>
</evidence>